<organism evidence="1 2">
    <name type="scientific">Candidatus Yanofskybacteria bacterium RIFCSPHIGHO2_02_FULL_43_15c</name>
    <dbReference type="NCBI Taxonomy" id="1802679"/>
    <lineage>
        <taxon>Bacteria</taxon>
        <taxon>Candidatus Yanofskyibacteriota</taxon>
    </lineage>
</organism>
<protein>
    <submittedName>
        <fullName evidence="1">Uncharacterized protein</fullName>
    </submittedName>
</protein>
<proteinExistence type="predicted"/>
<dbReference type="AlphaFoldDB" id="A0A1F8FLR6"/>
<comment type="caution">
    <text evidence="1">The sequence shown here is derived from an EMBL/GenBank/DDBJ whole genome shotgun (WGS) entry which is preliminary data.</text>
</comment>
<evidence type="ECO:0000313" key="1">
    <source>
        <dbReference type="EMBL" id="OGN13416.1"/>
    </source>
</evidence>
<sequence length="257" mass="30162">MTENILLKLSEDQRLSRFIRVAGNLYKVGQKQLEILKDYERQNKNDLHTGFLYFIRALDGFWDNFDFLMSLGKSRNRIMAHFPVRSMLETTFRLEHYINEKRGGQNYIADVELLRIYKRIYDDMVSKQEDTQAVEATYNSYLTIAGLNSDPTFGIQVVKEDKIDPFPSLYQLIQKSKLPQAEGLYFHYRILCEHSHGKLVAHIMRNSDPKRSYRQMLMYGCIFAREILKIVDHHIQGATKKEVEEVILKTNNIANSI</sequence>
<reference evidence="1 2" key="1">
    <citation type="journal article" date="2016" name="Nat. Commun.">
        <title>Thousands of microbial genomes shed light on interconnected biogeochemical processes in an aquifer system.</title>
        <authorList>
            <person name="Anantharaman K."/>
            <person name="Brown C.T."/>
            <person name="Hug L.A."/>
            <person name="Sharon I."/>
            <person name="Castelle C.J."/>
            <person name="Probst A.J."/>
            <person name="Thomas B.C."/>
            <person name="Singh A."/>
            <person name="Wilkins M.J."/>
            <person name="Karaoz U."/>
            <person name="Brodie E.L."/>
            <person name="Williams K.H."/>
            <person name="Hubbard S.S."/>
            <person name="Banfield J.F."/>
        </authorList>
    </citation>
    <scope>NUCLEOTIDE SEQUENCE [LARGE SCALE GENOMIC DNA]</scope>
</reference>
<evidence type="ECO:0000313" key="2">
    <source>
        <dbReference type="Proteomes" id="UP000178197"/>
    </source>
</evidence>
<dbReference type="EMBL" id="MGJT01000007">
    <property type="protein sequence ID" value="OGN13416.1"/>
    <property type="molecule type" value="Genomic_DNA"/>
</dbReference>
<dbReference type="Proteomes" id="UP000178197">
    <property type="component" value="Unassembled WGS sequence"/>
</dbReference>
<accession>A0A1F8FLR6</accession>
<name>A0A1F8FLR6_9BACT</name>
<gene>
    <name evidence="1" type="ORF">A3C71_00610</name>
</gene>